<dbReference type="Proteomes" id="UP000663868">
    <property type="component" value="Unassembled WGS sequence"/>
</dbReference>
<evidence type="ECO:0000313" key="4">
    <source>
        <dbReference type="EMBL" id="CAF4272126.1"/>
    </source>
</evidence>
<dbReference type="InterPro" id="IPR013517">
    <property type="entry name" value="FG-GAP"/>
</dbReference>
<dbReference type="SUPFAM" id="SSF69318">
    <property type="entry name" value="Integrin alpha N-terminal domain"/>
    <property type="match status" value="2"/>
</dbReference>
<reference evidence="4" key="1">
    <citation type="submission" date="2021-02" db="EMBL/GenBank/DDBJ databases">
        <authorList>
            <person name="Nowell W R."/>
        </authorList>
    </citation>
    <scope>NUCLEOTIDE SEQUENCE</scope>
</reference>
<dbReference type="SMART" id="SM00191">
    <property type="entry name" value="Int_alpha"/>
    <property type="match status" value="4"/>
</dbReference>
<dbReference type="InterPro" id="IPR013519">
    <property type="entry name" value="Int_alpha_beta-p"/>
</dbReference>
<keyword evidence="2" id="KW-0677">Repeat</keyword>
<feature type="non-terminal residue" evidence="4">
    <location>
        <position position="443"/>
    </location>
</feature>
<keyword evidence="1" id="KW-0732">Signal</keyword>
<dbReference type="Gene3D" id="2.30.30.100">
    <property type="match status" value="4"/>
</dbReference>
<keyword evidence="3" id="KW-0325">Glycoprotein</keyword>
<dbReference type="Gene3D" id="2.130.10.130">
    <property type="entry name" value="Integrin alpha, N-terminal"/>
    <property type="match status" value="1"/>
</dbReference>
<organism evidence="4 5">
    <name type="scientific">Adineta steineri</name>
    <dbReference type="NCBI Taxonomy" id="433720"/>
    <lineage>
        <taxon>Eukaryota</taxon>
        <taxon>Metazoa</taxon>
        <taxon>Spiralia</taxon>
        <taxon>Gnathifera</taxon>
        <taxon>Rotifera</taxon>
        <taxon>Eurotatoria</taxon>
        <taxon>Bdelloidea</taxon>
        <taxon>Adinetida</taxon>
        <taxon>Adinetidae</taxon>
        <taxon>Adineta</taxon>
    </lineage>
</organism>
<dbReference type="PANTHER" id="PTHR46580:SF4">
    <property type="entry name" value="ATP_GTP-BINDING PROTEIN"/>
    <property type="match status" value="1"/>
</dbReference>
<accession>A0A820G3J7</accession>
<evidence type="ECO:0000256" key="1">
    <source>
        <dbReference type="ARBA" id="ARBA00022729"/>
    </source>
</evidence>
<name>A0A820G3J7_9BILA</name>
<protein>
    <recommendedName>
        <fullName evidence="6">VCBS repeat-containing protein</fullName>
    </recommendedName>
</protein>
<dbReference type="InterPro" id="IPR028994">
    <property type="entry name" value="Integrin_alpha_N"/>
</dbReference>
<evidence type="ECO:0000313" key="5">
    <source>
        <dbReference type="Proteomes" id="UP000663868"/>
    </source>
</evidence>
<evidence type="ECO:0000256" key="3">
    <source>
        <dbReference type="ARBA" id="ARBA00023180"/>
    </source>
</evidence>
<evidence type="ECO:0000256" key="2">
    <source>
        <dbReference type="ARBA" id="ARBA00022737"/>
    </source>
</evidence>
<dbReference type="Pfam" id="PF13517">
    <property type="entry name" value="FG-GAP_3"/>
    <property type="match status" value="4"/>
</dbReference>
<dbReference type="EMBL" id="CAJOBB010012148">
    <property type="protein sequence ID" value="CAF4272126.1"/>
    <property type="molecule type" value="Genomic_DNA"/>
</dbReference>
<dbReference type="AlphaFoldDB" id="A0A820G3J7"/>
<dbReference type="PANTHER" id="PTHR46580">
    <property type="entry name" value="SENSOR KINASE-RELATED"/>
    <property type="match status" value="1"/>
</dbReference>
<gene>
    <name evidence="4" type="ORF">KXQ929_LOCUS43949</name>
</gene>
<comment type="caution">
    <text evidence="4">The sequence shown here is derived from an EMBL/GenBank/DDBJ whole genome shotgun (WGS) entry which is preliminary data.</text>
</comment>
<sequence>MNFALVNPIQVEYNYRPQSVAVGDFNNDTWMDIVVANRATNNIAVFFGYGNAGLSPTAVTYSTGTNSTPCMVAVGDFNNDGRLDLAVTNYGVNNVGIFLGAGNGAFGSQSTLSTGSSRPLWIYVADLNNDKAQDIIVANYGTQSISIFHGDGKGKFSNTITFFTGYDSIPMGITVGDFNNDKHMDIAIANSGTNNVGILLGNENGTFTSQNIFSTGYGSHPYSIATHDFNGDNFLDIVVANHGTHSVGVLLGNGNGSFSHSTIYSIGNSIPIAVVIGDMNNDNYMDLVVTNNGANDIAVLIGYGNGSFRSPTMYSTGSLSSVSVAITDFNNDVIPDIVVIHNETNAIGILLGYSKGFLNQIQYSTGTHPSTIAVGHFNNDTQLDMVIGNYGSNDVTVRLGYADGSFGNETIIPAGSGPQALVVGDFNNDAQSDIIVANYNDNT</sequence>
<proteinExistence type="predicted"/>
<evidence type="ECO:0008006" key="6">
    <source>
        <dbReference type="Google" id="ProtNLM"/>
    </source>
</evidence>